<dbReference type="EnsemblBacteria" id="BAD70740">
    <property type="protein sequence ID" value="BAD70740"/>
    <property type="gene ID" value="BAD70740"/>
</dbReference>
<keyword evidence="3" id="KW-1185">Reference proteome</keyword>
<protein>
    <submittedName>
        <fullName evidence="2">Uncharacterized protein</fullName>
    </submittedName>
</protein>
<gene>
    <name evidence="2" type="ordered locus">TTHA0917</name>
</gene>
<organism evidence="2 3">
    <name type="scientific">Thermus thermophilus (strain ATCC 27634 / DSM 579 / HB8)</name>
    <dbReference type="NCBI Taxonomy" id="300852"/>
    <lineage>
        <taxon>Bacteria</taxon>
        <taxon>Thermotogati</taxon>
        <taxon>Deinococcota</taxon>
        <taxon>Deinococci</taxon>
        <taxon>Thermales</taxon>
        <taxon>Thermaceae</taxon>
        <taxon>Thermus</taxon>
    </lineage>
</organism>
<accession>Q5SJU1</accession>
<reference evidence="2 3" key="1">
    <citation type="submission" date="2004-11" db="EMBL/GenBank/DDBJ databases">
        <title>Complete genome sequence of Thermus thermophilus HB8.</title>
        <authorList>
            <person name="Masui R."/>
            <person name="Kurokawa K."/>
            <person name="Nakagawa N."/>
            <person name="Tokunaga F."/>
            <person name="Koyama Y."/>
            <person name="Shibata T."/>
            <person name="Oshima T."/>
            <person name="Yokoyama S."/>
            <person name="Yasunaga T."/>
            <person name="Kuramitsu S."/>
        </authorList>
    </citation>
    <scope>NUCLEOTIDE SEQUENCE [LARGE SCALE GENOMIC DNA]</scope>
    <source>
        <strain evidence="3">ATCC 27634 / DSM 579 / HB8</strain>
    </source>
</reference>
<name>Q5SJU1_THET8</name>
<evidence type="ECO:0000313" key="3">
    <source>
        <dbReference type="Proteomes" id="UP000000532"/>
    </source>
</evidence>
<proteinExistence type="predicted"/>
<feature type="compositionally biased region" description="Basic and acidic residues" evidence="1">
    <location>
        <begin position="22"/>
        <end position="31"/>
    </location>
</feature>
<dbReference type="EMBL" id="AP008226">
    <property type="protein sequence ID" value="BAD70740.1"/>
    <property type="molecule type" value="Genomic_DNA"/>
</dbReference>
<feature type="region of interest" description="Disordered" evidence="1">
    <location>
        <begin position="1"/>
        <end position="42"/>
    </location>
</feature>
<sequence length="99" mass="10188">MGVPIPEGRNPLTGLNPLQRGEPSRTPEGPRRAKSQSPYGAQSLATRSIGVGGVAPTPMVAIPLRGSIPCNSDGKIIGVRRLLAVAIPLRGSIPCNASL</sequence>
<evidence type="ECO:0000256" key="1">
    <source>
        <dbReference type="SAM" id="MobiDB-lite"/>
    </source>
</evidence>
<dbReference type="Proteomes" id="UP000000532">
    <property type="component" value="Chromosome"/>
</dbReference>
<dbReference type="AlphaFoldDB" id="Q5SJU1"/>
<dbReference type="HOGENOM" id="CLU_2319207_0_0_0"/>
<evidence type="ECO:0000313" key="2">
    <source>
        <dbReference type="EMBL" id="BAD70740.1"/>
    </source>
</evidence>
<dbReference type="KEGG" id="ttj:TTHA0917"/>